<dbReference type="Gene3D" id="3.10.180.10">
    <property type="entry name" value="2,3-Dihydroxybiphenyl 1,2-Dioxygenase, domain 1"/>
    <property type="match status" value="1"/>
</dbReference>
<dbReference type="EMBL" id="LNYK01000014">
    <property type="protein sequence ID" value="KTD21817.1"/>
    <property type="molecule type" value="Genomic_DNA"/>
</dbReference>
<dbReference type="OrthoDB" id="9800438at2"/>
<dbReference type="InterPro" id="IPR037523">
    <property type="entry name" value="VOC_core"/>
</dbReference>
<dbReference type="PANTHER" id="PTHR35006">
    <property type="entry name" value="GLYOXALASE FAMILY PROTEIN (AFU_ORTHOLOGUE AFUA_5G14830)"/>
    <property type="match status" value="1"/>
</dbReference>
<dbReference type="RefSeq" id="WP_058528971.1">
    <property type="nucleotide sequence ID" value="NZ_CAAAHZ010000006.1"/>
</dbReference>
<dbReference type="InterPro" id="IPR029068">
    <property type="entry name" value="Glyas_Bleomycin-R_OHBP_Dase"/>
</dbReference>
<dbReference type="SUPFAM" id="SSF54593">
    <property type="entry name" value="Glyoxalase/Bleomycin resistance protein/Dihydroxybiphenyl dioxygenase"/>
    <property type="match status" value="1"/>
</dbReference>
<feature type="domain" description="VOC" evidence="1">
    <location>
        <begin position="1"/>
        <end position="117"/>
    </location>
</feature>
<dbReference type="AlphaFoldDB" id="A0A0W0VPU6"/>
<dbReference type="Proteomes" id="UP000054997">
    <property type="component" value="Unassembled WGS sequence"/>
</dbReference>
<sequence length="119" mass="13455">MIAHVGIYVENLKDSSAFYTILLETIGWSVIFKNDFCVAFGKENTPFFEIYTGKAASSPFHIAFDCASQEEVNTFYNTAISLNARDNGEPGFRDYFPNYYACYVIDPNGHNLEGLYFGK</sequence>
<dbReference type="STRING" id="45068.Llon_0982"/>
<reference evidence="2 3" key="1">
    <citation type="submission" date="2015-11" db="EMBL/GenBank/DDBJ databases">
        <title>Genomic analysis of 38 Legionella species identifies large and diverse effector repertoires.</title>
        <authorList>
            <person name="Burstein D."/>
            <person name="Amaro F."/>
            <person name="Zusman T."/>
            <person name="Lifshitz Z."/>
            <person name="Cohen O."/>
            <person name="Gilbert J.A."/>
            <person name="Pupko T."/>
            <person name="Shuman H.A."/>
            <person name="Segal G."/>
        </authorList>
    </citation>
    <scope>NUCLEOTIDE SEQUENCE [LARGE SCALE GENOMIC DNA]</scope>
    <source>
        <strain evidence="2 3">ATCC 49505</strain>
    </source>
</reference>
<comment type="caution">
    <text evidence="2">The sequence shown here is derived from an EMBL/GenBank/DDBJ whole genome shotgun (WGS) entry which is preliminary data.</text>
</comment>
<accession>A0A0W0VPU6</accession>
<dbReference type="PROSITE" id="PS51819">
    <property type="entry name" value="VOC"/>
    <property type="match status" value="1"/>
</dbReference>
<name>A0A0W0VPU6_9GAMM</name>
<organism evidence="2 3">
    <name type="scientific">Legionella londiniensis</name>
    <dbReference type="NCBI Taxonomy" id="45068"/>
    <lineage>
        <taxon>Bacteria</taxon>
        <taxon>Pseudomonadati</taxon>
        <taxon>Pseudomonadota</taxon>
        <taxon>Gammaproteobacteria</taxon>
        <taxon>Legionellales</taxon>
        <taxon>Legionellaceae</taxon>
        <taxon>Legionella</taxon>
    </lineage>
</organism>
<dbReference type="PANTHER" id="PTHR35006:SF2">
    <property type="entry name" value="GLYOXALASE FAMILY PROTEIN (AFU_ORTHOLOGUE AFUA_5G14830)"/>
    <property type="match status" value="1"/>
</dbReference>
<keyword evidence="3" id="KW-1185">Reference proteome</keyword>
<evidence type="ECO:0000259" key="1">
    <source>
        <dbReference type="PROSITE" id="PS51819"/>
    </source>
</evidence>
<dbReference type="PATRIC" id="fig|45068.5.peg.1061"/>
<evidence type="ECO:0000313" key="3">
    <source>
        <dbReference type="Proteomes" id="UP000054997"/>
    </source>
</evidence>
<gene>
    <name evidence="2" type="ORF">Llon_0982</name>
</gene>
<protein>
    <submittedName>
        <fullName evidence="2">Glyoxalase/bleomycin resistance protein</fullName>
    </submittedName>
</protein>
<proteinExistence type="predicted"/>
<evidence type="ECO:0000313" key="2">
    <source>
        <dbReference type="EMBL" id="KTD21817.1"/>
    </source>
</evidence>
<dbReference type="CDD" id="cd07262">
    <property type="entry name" value="VOC_like"/>
    <property type="match status" value="1"/>
</dbReference>